<evidence type="ECO:0000256" key="2">
    <source>
        <dbReference type="ARBA" id="ARBA00023242"/>
    </source>
</evidence>
<dbReference type="InterPro" id="IPR033773">
    <property type="entry name" value="CBX7_C"/>
</dbReference>
<evidence type="ECO:0000259" key="4">
    <source>
        <dbReference type="PROSITE" id="PS50013"/>
    </source>
</evidence>
<dbReference type="SUPFAM" id="SSF54160">
    <property type="entry name" value="Chromo domain-like"/>
    <property type="match status" value="1"/>
</dbReference>
<sequence length="395" mass="43655">MMELSDVGERVYAAECIQKRRIRKGKAEYLVKWKGWSRKHNTWEPEENIIDQRLLDAFRRSHGRTYTGLKRGPKPKKFKFGSAGRATKSCPVKSEDEDDLSTAEDGSTTSYTTATSDTDDKDPDDDVRKQKSSTKSFHRSKDGDDEDGLPLAAIPRRMNVRMRGSRGRPRSAHRLKIRFQSRPRGRARGPGRPRGIRSGRPRGRPPLKSRHILSGDDTASRLDMTAAVAKNGAPARRLGSRAGRGGGRVGLSSSRQHRPADSGSDVKREAVDSPMSTPPLPADSPPLKDSTDASKKESDDTGSEHVVCNGAAPAEAATNGRDVVMATTTPSESSDRELSVETAPVDPRTFWRPPEEARPMLDQVFITDVTANRVTVTVRESHTDTGFFRKREVEN</sequence>
<dbReference type="InterPro" id="IPR000953">
    <property type="entry name" value="Chromo/chromo_shadow_dom"/>
</dbReference>
<evidence type="ECO:0000256" key="1">
    <source>
        <dbReference type="ARBA" id="ARBA00004123"/>
    </source>
</evidence>
<feature type="compositionally biased region" description="Basic residues" evidence="3">
    <location>
        <begin position="158"/>
        <end position="211"/>
    </location>
</feature>
<evidence type="ECO:0000256" key="3">
    <source>
        <dbReference type="SAM" id="MobiDB-lite"/>
    </source>
</evidence>
<dbReference type="Pfam" id="PF17218">
    <property type="entry name" value="CBX7_C"/>
    <property type="match status" value="1"/>
</dbReference>
<comment type="subcellular location">
    <subcellularLocation>
        <location evidence="1">Nucleus</location>
    </subcellularLocation>
</comment>
<organism evidence="5 6">
    <name type="scientific">Ridgeia piscesae</name>
    <name type="common">Tubeworm</name>
    <dbReference type="NCBI Taxonomy" id="27915"/>
    <lineage>
        <taxon>Eukaryota</taxon>
        <taxon>Metazoa</taxon>
        <taxon>Spiralia</taxon>
        <taxon>Lophotrochozoa</taxon>
        <taxon>Annelida</taxon>
        <taxon>Polychaeta</taxon>
        <taxon>Sedentaria</taxon>
        <taxon>Canalipalpata</taxon>
        <taxon>Sabellida</taxon>
        <taxon>Siboglinidae</taxon>
        <taxon>Ridgeia</taxon>
    </lineage>
</organism>
<feature type="domain" description="Chromo" evidence="4">
    <location>
        <begin position="12"/>
        <end position="70"/>
    </location>
</feature>
<name>A0AAD9UDR3_RIDPI</name>
<dbReference type="PANTHER" id="PTHR46389:SF3">
    <property type="entry name" value="POLYCOMB GROUP PROTEIN PC"/>
    <property type="match status" value="1"/>
</dbReference>
<keyword evidence="6" id="KW-1185">Reference proteome</keyword>
<dbReference type="InterPro" id="IPR016197">
    <property type="entry name" value="Chromo-like_dom_sf"/>
</dbReference>
<keyword evidence="2" id="KW-0539">Nucleus</keyword>
<gene>
    <name evidence="5" type="ORF">NP493_228g06019</name>
</gene>
<dbReference type="EMBL" id="JAODUO010000230">
    <property type="protein sequence ID" value="KAK2185571.1"/>
    <property type="molecule type" value="Genomic_DNA"/>
</dbReference>
<dbReference type="GO" id="GO:0035102">
    <property type="term" value="C:PRC1 complex"/>
    <property type="evidence" value="ECO:0007669"/>
    <property type="project" value="TreeGrafter"/>
</dbReference>
<dbReference type="GO" id="GO:0000785">
    <property type="term" value="C:chromatin"/>
    <property type="evidence" value="ECO:0007669"/>
    <property type="project" value="TreeGrafter"/>
</dbReference>
<dbReference type="GO" id="GO:0003682">
    <property type="term" value="F:chromatin binding"/>
    <property type="evidence" value="ECO:0007669"/>
    <property type="project" value="TreeGrafter"/>
</dbReference>
<dbReference type="CDD" id="cd18627">
    <property type="entry name" value="CD_polycomb_like"/>
    <property type="match status" value="1"/>
</dbReference>
<reference evidence="5" key="1">
    <citation type="journal article" date="2023" name="Mol. Biol. Evol.">
        <title>Third-Generation Sequencing Reveals the Adaptive Role of the Epigenome in Three Deep-Sea Polychaetes.</title>
        <authorList>
            <person name="Perez M."/>
            <person name="Aroh O."/>
            <person name="Sun Y."/>
            <person name="Lan Y."/>
            <person name="Juniper S.K."/>
            <person name="Young C.R."/>
            <person name="Angers B."/>
            <person name="Qian P.Y."/>
        </authorList>
    </citation>
    <scope>NUCLEOTIDE SEQUENCE</scope>
    <source>
        <strain evidence="5">R07B-5</strain>
    </source>
</reference>
<feature type="compositionally biased region" description="Basic and acidic residues" evidence="3">
    <location>
        <begin position="258"/>
        <end position="271"/>
    </location>
</feature>
<evidence type="ECO:0000313" key="5">
    <source>
        <dbReference type="EMBL" id="KAK2185571.1"/>
    </source>
</evidence>
<dbReference type="InterPro" id="IPR052458">
    <property type="entry name" value="PcG_PRC1-like_component"/>
</dbReference>
<feature type="compositionally biased region" description="Low complexity" evidence="3">
    <location>
        <begin position="105"/>
        <end position="116"/>
    </location>
</feature>
<dbReference type="InterPro" id="IPR023779">
    <property type="entry name" value="Chromodomain_CS"/>
</dbReference>
<comment type="caution">
    <text evidence="5">The sequence shown here is derived from an EMBL/GenBank/DDBJ whole genome shotgun (WGS) entry which is preliminary data.</text>
</comment>
<dbReference type="PROSITE" id="PS50013">
    <property type="entry name" value="CHROMO_2"/>
    <property type="match status" value="1"/>
</dbReference>
<dbReference type="InterPro" id="IPR023780">
    <property type="entry name" value="Chromo_domain"/>
</dbReference>
<dbReference type="Pfam" id="PF00385">
    <property type="entry name" value="Chromo"/>
    <property type="match status" value="1"/>
</dbReference>
<dbReference type="Proteomes" id="UP001209878">
    <property type="component" value="Unassembled WGS sequence"/>
</dbReference>
<proteinExistence type="predicted"/>
<dbReference type="SMART" id="SM00298">
    <property type="entry name" value="CHROMO"/>
    <property type="match status" value="1"/>
</dbReference>
<dbReference type="GO" id="GO:0000122">
    <property type="term" value="P:negative regulation of transcription by RNA polymerase II"/>
    <property type="evidence" value="ECO:0007669"/>
    <property type="project" value="TreeGrafter"/>
</dbReference>
<dbReference type="PROSITE" id="PS00598">
    <property type="entry name" value="CHROMO_1"/>
    <property type="match status" value="1"/>
</dbReference>
<dbReference type="AlphaFoldDB" id="A0AAD9UDR3"/>
<feature type="compositionally biased region" description="Basic and acidic residues" evidence="3">
    <location>
        <begin position="289"/>
        <end position="303"/>
    </location>
</feature>
<protein>
    <recommendedName>
        <fullName evidence="4">Chromo domain-containing protein</fullName>
    </recommendedName>
</protein>
<dbReference type="Gene3D" id="2.40.50.40">
    <property type="match status" value="1"/>
</dbReference>
<evidence type="ECO:0000313" key="6">
    <source>
        <dbReference type="Proteomes" id="UP001209878"/>
    </source>
</evidence>
<dbReference type="PANTHER" id="PTHR46389">
    <property type="entry name" value="POLYCOMB GROUP PROTEIN PC"/>
    <property type="match status" value="1"/>
</dbReference>
<accession>A0AAD9UDR3</accession>
<feature type="region of interest" description="Disordered" evidence="3">
    <location>
        <begin position="65"/>
        <end position="357"/>
    </location>
</feature>